<evidence type="ECO:0000256" key="1">
    <source>
        <dbReference type="ARBA" id="ARBA00001933"/>
    </source>
</evidence>
<dbReference type="Pfam" id="PF00282">
    <property type="entry name" value="Pyridoxal_deC"/>
    <property type="match status" value="1"/>
</dbReference>
<reference evidence="8 9" key="1">
    <citation type="submission" date="2016-06" db="EMBL/GenBank/DDBJ databases">
        <authorList>
            <person name="Kjaerup R.B."/>
            <person name="Dalgaard T.S."/>
            <person name="Juul-Madsen H.R."/>
        </authorList>
    </citation>
    <scope>NUCLEOTIDE SEQUENCE [LARGE SCALE GENOMIC DNA]</scope>
    <source>
        <strain evidence="8 9">DSM 45577</strain>
    </source>
</reference>
<dbReference type="InterPro" id="IPR015424">
    <property type="entry name" value="PyrdxlP-dep_Trfase"/>
</dbReference>
<comment type="cofactor">
    <cofactor evidence="1 6 7">
        <name>pyridoxal 5'-phosphate</name>
        <dbReference type="ChEBI" id="CHEBI:597326"/>
    </cofactor>
</comment>
<evidence type="ECO:0000313" key="9">
    <source>
        <dbReference type="Proteomes" id="UP000198937"/>
    </source>
</evidence>
<evidence type="ECO:0000313" key="8">
    <source>
        <dbReference type="EMBL" id="SCL46390.1"/>
    </source>
</evidence>
<keyword evidence="9" id="KW-1185">Reference proteome</keyword>
<keyword evidence="3" id="KW-0210">Decarboxylase</keyword>
<comment type="similarity">
    <text evidence="2 7">Belongs to the group II decarboxylase family.</text>
</comment>
<evidence type="ECO:0000256" key="5">
    <source>
        <dbReference type="ARBA" id="ARBA00023239"/>
    </source>
</evidence>
<sequence length="373" mass="39866">MPVRDGALPAALADRLDRLRSAEPYKVGFPGWSTPMPEALLPFFSHELNNYGDPDGDPVFPWHTKDLEREVIDQVAEMFGARLDSRWGMVTVGSGEAILYGLWHARQRFPHACVFHSTAAHPSVLRAAALLRMPAVAVPTDGRGELDYAALRSRCARTPGSAAVVVATVGTTLTEAVDDVPRIRAVLADAGVTDQYLHVDAALAGMPIALASGCPPSFGLHNQGGDSLSISGHKFLGTPFPTGLLLARSGPLPTAVPGSTLCGAPDGTSSSRNGHAALLLWYHLRRHGAGGLRRMALRCQAVAEYAARRLSAAGWPAWRAHRYALTVVFRTPPPAVLDRWPMPAVGEISHIVCTPGVTHERIDRFVAAVRAAS</sequence>
<keyword evidence="5 7" id="KW-0456">Lyase</keyword>
<evidence type="ECO:0000256" key="4">
    <source>
        <dbReference type="ARBA" id="ARBA00022898"/>
    </source>
</evidence>
<dbReference type="GO" id="GO:0019752">
    <property type="term" value="P:carboxylic acid metabolic process"/>
    <property type="evidence" value="ECO:0007669"/>
    <property type="project" value="InterPro"/>
</dbReference>
<evidence type="ECO:0000256" key="3">
    <source>
        <dbReference type="ARBA" id="ARBA00022793"/>
    </source>
</evidence>
<evidence type="ECO:0000256" key="2">
    <source>
        <dbReference type="ARBA" id="ARBA00009533"/>
    </source>
</evidence>
<organism evidence="8 9">
    <name type="scientific">Micromonospora yangpuensis</name>
    <dbReference type="NCBI Taxonomy" id="683228"/>
    <lineage>
        <taxon>Bacteria</taxon>
        <taxon>Bacillati</taxon>
        <taxon>Actinomycetota</taxon>
        <taxon>Actinomycetes</taxon>
        <taxon>Micromonosporales</taxon>
        <taxon>Micromonosporaceae</taxon>
        <taxon>Micromonospora</taxon>
    </lineage>
</organism>
<dbReference type="EMBL" id="FMIA01000002">
    <property type="protein sequence ID" value="SCL46390.1"/>
    <property type="molecule type" value="Genomic_DNA"/>
</dbReference>
<dbReference type="GO" id="GO:0030170">
    <property type="term" value="F:pyridoxal phosphate binding"/>
    <property type="evidence" value="ECO:0007669"/>
    <property type="project" value="InterPro"/>
</dbReference>
<evidence type="ECO:0000256" key="7">
    <source>
        <dbReference type="RuleBase" id="RU000382"/>
    </source>
</evidence>
<dbReference type="Gene3D" id="3.40.640.10">
    <property type="entry name" value="Type I PLP-dependent aspartate aminotransferase-like (Major domain)"/>
    <property type="match status" value="1"/>
</dbReference>
<dbReference type="InterPro" id="IPR002129">
    <property type="entry name" value="PyrdxlP-dep_de-COase"/>
</dbReference>
<evidence type="ECO:0000256" key="6">
    <source>
        <dbReference type="PIRSR" id="PIRSR602129-50"/>
    </source>
</evidence>
<dbReference type="InterPro" id="IPR015421">
    <property type="entry name" value="PyrdxlP-dep_Trfase_major"/>
</dbReference>
<dbReference type="PANTHER" id="PTHR46101">
    <property type="match status" value="1"/>
</dbReference>
<dbReference type="Proteomes" id="UP000198937">
    <property type="component" value="Unassembled WGS sequence"/>
</dbReference>
<dbReference type="GO" id="GO:0004058">
    <property type="term" value="F:aromatic-L-amino-acid decarboxylase activity"/>
    <property type="evidence" value="ECO:0007669"/>
    <property type="project" value="UniProtKB-ARBA"/>
</dbReference>
<dbReference type="AlphaFoldDB" id="A0A1C6TX49"/>
<gene>
    <name evidence="8" type="ORF">GA0070617_0251</name>
</gene>
<dbReference type="InterPro" id="IPR051151">
    <property type="entry name" value="Group_II_Decarboxylase"/>
</dbReference>
<dbReference type="PANTHER" id="PTHR46101:SF2">
    <property type="entry name" value="SERINE DECARBOXYLASE"/>
    <property type="match status" value="1"/>
</dbReference>
<name>A0A1C6TX49_9ACTN</name>
<dbReference type="SUPFAM" id="SSF53383">
    <property type="entry name" value="PLP-dependent transferases"/>
    <property type="match status" value="1"/>
</dbReference>
<proteinExistence type="inferred from homology"/>
<accession>A0A1C6TX49</accession>
<protein>
    <submittedName>
        <fullName evidence="8">L-histidine carboxy-lyase (Histamine-forming)</fullName>
    </submittedName>
</protein>
<feature type="modified residue" description="N6-(pyridoxal phosphate)lysine" evidence="6">
    <location>
        <position position="234"/>
    </location>
</feature>
<keyword evidence="4 6" id="KW-0663">Pyridoxal phosphate</keyword>
<dbReference type="OrthoDB" id="3335676at2"/>
<dbReference type="RefSeq" id="WP_139135545.1">
    <property type="nucleotide sequence ID" value="NZ_BMMJ01000003.1"/>
</dbReference>
<dbReference type="STRING" id="683228.GA0070617_0251"/>